<protein>
    <submittedName>
        <fullName evidence="1">HoxW protein</fullName>
    </submittedName>
</protein>
<sequence>MAGLLVFAYGNPSRGDDALGPLFLEALQVRLASSPGVDIEFLQDFQLQIEHALDLAGRDRVLFVDAHVGCPPPFRFERLVPRRDGSYTTHAVSPQALLEVYRRINRSEPPPAYLLSIRGERFDLGDALSRAAESNLESALRFAEVLIGATPGTAWDALCPRGEIRNTAFPWPGCSAQCCR</sequence>
<dbReference type="PANTHER" id="PTHR30302">
    <property type="entry name" value="HYDROGENASE 1 MATURATION PROTEASE"/>
    <property type="match status" value="1"/>
</dbReference>
<dbReference type="Gene3D" id="3.40.50.1450">
    <property type="entry name" value="HybD-like"/>
    <property type="match status" value="1"/>
</dbReference>
<dbReference type="NCBIfam" id="TIGR00072">
    <property type="entry name" value="hydrog_prot"/>
    <property type="match status" value="1"/>
</dbReference>
<dbReference type="EMBL" id="OX458332">
    <property type="protein sequence ID" value="CAI8784729.1"/>
    <property type="molecule type" value="Genomic_DNA"/>
</dbReference>
<organism evidence="1 2">
    <name type="scientific">Methylococcus capsulatus</name>
    <dbReference type="NCBI Taxonomy" id="414"/>
    <lineage>
        <taxon>Bacteria</taxon>
        <taxon>Pseudomonadati</taxon>
        <taxon>Pseudomonadota</taxon>
        <taxon>Gammaproteobacteria</taxon>
        <taxon>Methylococcales</taxon>
        <taxon>Methylococcaceae</taxon>
        <taxon>Methylococcus</taxon>
    </lineage>
</organism>
<dbReference type="PANTHER" id="PTHR30302:SF5">
    <property type="entry name" value="SLR1876 PROTEIN"/>
    <property type="match status" value="1"/>
</dbReference>
<dbReference type="AlphaFoldDB" id="A0AA35UPI5"/>
<dbReference type="CDD" id="cd06066">
    <property type="entry name" value="H2MP_NAD-link-bidir"/>
    <property type="match status" value="1"/>
</dbReference>
<proteinExistence type="predicted"/>
<gene>
    <name evidence="1" type="primary">hoxW</name>
    <name evidence="1" type="ORF">MCNOR_1271</name>
</gene>
<dbReference type="InterPro" id="IPR023430">
    <property type="entry name" value="Pept_HybD-like_dom_sf"/>
</dbReference>
<dbReference type="InterPro" id="IPR000671">
    <property type="entry name" value="Peptidase_A31"/>
</dbReference>
<dbReference type="Proteomes" id="UP001158598">
    <property type="component" value="Chromosome"/>
</dbReference>
<name>A0AA35UPI5_METCP</name>
<dbReference type="GO" id="GO:0016485">
    <property type="term" value="P:protein processing"/>
    <property type="evidence" value="ECO:0007669"/>
    <property type="project" value="TreeGrafter"/>
</dbReference>
<dbReference type="GO" id="GO:0008047">
    <property type="term" value="F:enzyme activator activity"/>
    <property type="evidence" value="ECO:0007669"/>
    <property type="project" value="InterPro"/>
</dbReference>
<evidence type="ECO:0000313" key="2">
    <source>
        <dbReference type="Proteomes" id="UP001158598"/>
    </source>
</evidence>
<evidence type="ECO:0000313" key="1">
    <source>
        <dbReference type="EMBL" id="CAI8784729.1"/>
    </source>
</evidence>
<dbReference type="SUPFAM" id="SSF53163">
    <property type="entry name" value="HybD-like"/>
    <property type="match status" value="1"/>
</dbReference>
<dbReference type="RefSeq" id="WP_282213629.1">
    <property type="nucleotide sequence ID" value="NZ_OX458332.1"/>
</dbReference>
<dbReference type="GO" id="GO:0004175">
    <property type="term" value="F:endopeptidase activity"/>
    <property type="evidence" value="ECO:0007669"/>
    <property type="project" value="TreeGrafter"/>
</dbReference>
<reference evidence="1" key="1">
    <citation type="submission" date="2023-03" db="EMBL/GenBank/DDBJ databases">
        <authorList>
            <person name="Pearce D."/>
        </authorList>
    </citation>
    <scope>NUCLEOTIDE SEQUENCE</scope>
    <source>
        <strain evidence="1">Mc</strain>
    </source>
</reference>
<accession>A0AA35UPI5</accession>